<dbReference type="InterPro" id="IPR054265">
    <property type="entry name" value="DUF6996"/>
</dbReference>
<dbReference type="RefSeq" id="WP_151861673.1">
    <property type="nucleotide sequence ID" value="NZ_WBZC01000043.1"/>
</dbReference>
<dbReference type="Proteomes" id="UP000432715">
    <property type="component" value="Unassembled WGS sequence"/>
</dbReference>
<accession>A0A6I0F3C9</accession>
<protein>
    <submittedName>
        <fullName evidence="4">Transcriptional regulator</fullName>
    </submittedName>
</protein>
<gene>
    <name evidence="4" type="ORF">F8154_11045</name>
</gene>
<dbReference type="Pfam" id="PF22515">
    <property type="entry name" value="DUF6996"/>
    <property type="match status" value="1"/>
</dbReference>
<evidence type="ECO:0000259" key="3">
    <source>
        <dbReference type="Pfam" id="PF23871"/>
    </source>
</evidence>
<dbReference type="EMBL" id="WBZC01000043">
    <property type="protein sequence ID" value="KAB3532929.1"/>
    <property type="molecule type" value="Genomic_DNA"/>
</dbReference>
<evidence type="ECO:0000313" key="4">
    <source>
        <dbReference type="EMBL" id="KAB3532929.1"/>
    </source>
</evidence>
<reference evidence="4 5" key="1">
    <citation type="submission" date="2019-10" db="EMBL/GenBank/DDBJ databases">
        <title>Alkaliphilus serpentinus sp. nov. and Alkaliphilus pronyensis sp. nov., two novel anaerobic alkaliphilic species isolated from the serpentinized-hosted hydrothermal field of the Prony Bay (New Caledonia).</title>
        <authorList>
            <person name="Postec A."/>
        </authorList>
    </citation>
    <scope>NUCLEOTIDE SEQUENCE [LARGE SCALE GENOMIC DNA]</scope>
    <source>
        <strain evidence="4 5">LacV</strain>
    </source>
</reference>
<dbReference type="OrthoDB" id="9774819at2"/>
<dbReference type="AlphaFoldDB" id="A0A6I0F3C9"/>
<feature type="domain" description="DUF6997" evidence="2">
    <location>
        <begin position="79"/>
        <end position="252"/>
    </location>
</feature>
<evidence type="ECO:0000259" key="2">
    <source>
        <dbReference type="Pfam" id="PF22518"/>
    </source>
</evidence>
<organism evidence="4 5">
    <name type="scientific">Alkaliphilus pronyensis</name>
    <dbReference type="NCBI Taxonomy" id="1482732"/>
    <lineage>
        <taxon>Bacteria</taxon>
        <taxon>Bacillati</taxon>
        <taxon>Bacillota</taxon>
        <taxon>Clostridia</taxon>
        <taxon>Peptostreptococcales</taxon>
        <taxon>Natronincolaceae</taxon>
        <taxon>Alkaliphilus</taxon>
    </lineage>
</organism>
<feature type="domain" description="DUF7226" evidence="3">
    <location>
        <begin position="289"/>
        <end position="429"/>
    </location>
</feature>
<proteinExistence type="predicted"/>
<evidence type="ECO:0000313" key="5">
    <source>
        <dbReference type="Proteomes" id="UP000432715"/>
    </source>
</evidence>
<sequence length="430" mass="50509">MSKPKTKNDKAWEQLFDKYNIARKVERDGVFEITAKQINEFREARLMTKFDHRSNLPILFDENNLSILPITRGSYVISNFEAYHNFEKPSTEIIRATAPDFIHSIDFENITSEATAINVAYLSGILADFTGEETLLPTVNGRMSSESFDFNIYNRANDRLQNIAVVNSQIEIDGGFEGFDSLTLLEAKNSLSDDFLVRQLYYPFRLWQNKVGKPVKPVFLTYTNGVFNLYEYEFQDAQNYNSLLLVKQRNYTLEQEEISFDDILSLLEQIRFSPEPDGIPFPQADSFDRVINICELLFENEYLTREYITYNYDFDIRQTNYYTDACRYLGLVDKDRDREEGVRYFLTDKGKSIFRLNLKNRNLAFVKCILEMRAFNWTFREYLQNLEMPVKSRVVEIMTEAELQNMNMNTKGRRASSITGWLNWLIDLTR</sequence>
<dbReference type="InterPro" id="IPR055650">
    <property type="entry name" value="DUF7226"/>
</dbReference>
<name>A0A6I0F3C9_9FIRM</name>
<keyword evidence="5" id="KW-1185">Reference proteome</keyword>
<dbReference type="InterPro" id="IPR054266">
    <property type="entry name" value="DUF6997"/>
</dbReference>
<comment type="caution">
    <text evidence="4">The sequence shown here is derived from an EMBL/GenBank/DDBJ whole genome shotgun (WGS) entry which is preliminary data.</text>
</comment>
<dbReference type="Pfam" id="PF23871">
    <property type="entry name" value="DUF7226"/>
    <property type="match status" value="1"/>
</dbReference>
<feature type="domain" description="DUF6996" evidence="1">
    <location>
        <begin position="9"/>
        <end position="77"/>
    </location>
</feature>
<evidence type="ECO:0000259" key="1">
    <source>
        <dbReference type="Pfam" id="PF22515"/>
    </source>
</evidence>
<dbReference type="Pfam" id="PF22518">
    <property type="entry name" value="DUF6997"/>
    <property type="match status" value="1"/>
</dbReference>